<gene>
    <name evidence="2" type="primary">nuoJ</name>
    <name evidence="2" type="ORF">KBTEX_00366</name>
</gene>
<accession>A0A5B8R9A5</accession>
<evidence type="ECO:0000256" key="1">
    <source>
        <dbReference type="SAM" id="Phobius"/>
    </source>
</evidence>
<feature type="transmembrane region" description="Helical" evidence="1">
    <location>
        <begin position="147"/>
        <end position="171"/>
    </location>
</feature>
<protein>
    <submittedName>
        <fullName evidence="2">NADH-quinone oxidoreductase subunit J</fullName>
        <ecNumber evidence="2">1.6.5.11</ecNumber>
    </submittedName>
</protein>
<feature type="transmembrane region" description="Helical" evidence="1">
    <location>
        <begin position="90"/>
        <end position="109"/>
    </location>
</feature>
<dbReference type="PANTHER" id="PTHR33269:SF17">
    <property type="entry name" value="NADH-UBIQUINONE OXIDOREDUCTASE CHAIN 6"/>
    <property type="match status" value="1"/>
</dbReference>
<reference evidence="2" key="1">
    <citation type="submission" date="2019-06" db="EMBL/GenBank/DDBJ databases">
        <authorList>
            <person name="Murdoch R.W."/>
            <person name="Fathepure B."/>
        </authorList>
    </citation>
    <scope>NUCLEOTIDE SEQUENCE</scope>
</reference>
<proteinExistence type="predicted"/>
<dbReference type="Pfam" id="PF00499">
    <property type="entry name" value="Oxidored_q3"/>
    <property type="match status" value="1"/>
</dbReference>
<evidence type="ECO:0000313" key="2">
    <source>
        <dbReference type="EMBL" id="QEA04064.1"/>
    </source>
</evidence>
<sequence length="205" mass="22122">MIELIIFYVFAAVLIFAATMVITARNPVHSALFLVLAFFNSGVLWLLAQAEFLGIAVVLVYVGAVMVLFLFVVMMLDINVAPLREGFARYLPVGVLVGAAMLLEMLLVLGSGELSAVGLAGGASEALGGVGTAQSNTALIGNVLYTIYVYPFEVAAVVLMLAIIAAIMLTLRRRSGTKHQDIAKQVHTRKAERLRVVRMNPEKRD</sequence>
<organism evidence="2">
    <name type="scientific">uncultured organism</name>
    <dbReference type="NCBI Taxonomy" id="155900"/>
    <lineage>
        <taxon>unclassified sequences</taxon>
        <taxon>environmental samples</taxon>
    </lineage>
</organism>
<feature type="transmembrane region" description="Helical" evidence="1">
    <location>
        <begin position="6"/>
        <end position="24"/>
    </location>
</feature>
<dbReference type="EC" id="1.6.5.11" evidence="2"/>
<keyword evidence="1" id="KW-0472">Membrane</keyword>
<dbReference type="InterPro" id="IPR001457">
    <property type="entry name" value="NADH_UbQ/plastoQ_OxRdtase_su6"/>
</dbReference>
<dbReference type="EMBL" id="MN079079">
    <property type="protein sequence ID" value="QEA04064.1"/>
    <property type="molecule type" value="Genomic_DNA"/>
</dbReference>
<dbReference type="GO" id="GO:0016491">
    <property type="term" value="F:oxidoreductase activity"/>
    <property type="evidence" value="ECO:0007669"/>
    <property type="project" value="UniProtKB-KW"/>
</dbReference>
<keyword evidence="1" id="KW-1133">Transmembrane helix</keyword>
<dbReference type="AlphaFoldDB" id="A0A5B8R9A5"/>
<dbReference type="GO" id="GO:0008137">
    <property type="term" value="F:NADH dehydrogenase (ubiquinone) activity"/>
    <property type="evidence" value="ECO:0007669"/>
    <property type="project" value="InterPro"/>
</dbReference>
<dbReference type="NCBIfam" id="NF005164">
    <property type="entry name" value="PRK06638.1-4"/>
    <property type="match status" value="1"/>
</dbReference>
<name>A0A5B8R9A5_9ZZZZ</name>
<dbReference type="InterPro" id="IPR042106">
    <property type="entry name" value="Nuo/plastoQ_OxRdtase_6_NuoJ"/>
</dbReference>
<feature type="transmembrane region" description="Helical" evidence="1">
    <location>
        <begin position="54"/>
        <end position="78"/>
    </location>
</feature>
<dbReference type="Gene3D" id="1.20.120.1200">
    <property type="entry name" value="NADH-ubiquinone/plastoquinone oxidoreductase chain 6, subunit NuoJ"/>
    <property type="match status" value="1"/>
</dbReference>
<dbReference type="PANTHER" id="PTHR33269">
    <property type="entry name" value="NADH-UBIQUINONE OXIDOREDUCTASE CHAIN 6"/>
    <property type="match status" value="1"/>
</dbReference>
<keyword evidence="2" id="KW-0560">Oxidoreductase</keyword>
<keyword evidence="1" id="KW-0812">Transmembrane</keyword>
<feature type="transmembrane region" description="Helical" evidence="1">
    <location>
        <begin position="31"/>
        <end position="48"/>
    </location>
</feature>